<protein>
    <submittedName>
        <fullName evidence="2">Uncharacterized protein</fullName>
    </submittedName>
</protein>
<organism evidence="2 3">
    <name type="scientific">Brevinema andersonii</name>
    <dbReference type="NCBI Taxonomy" id="34097"/>
    <lineage>
        <taxon>Bacteria</taxon>
        <taxon>Pseudomonadati</taxon>
        <taxon>Spirochaetota</taxon>
        <taxon>Spirochaetia</taxon>
        <taxon>Brevinematales</taxon>
        <taxon>Brevinemataceae</taxon>
        <taxon>Brevinema</taxon>
    </lineage>
</organism>
<reference evidence="3" key="1">
    <citation type="submission" date="2016-10" db="EMBL/GenBank/DDBJ databases">
        <authorList>
            <person name="Varghese N."/>
            <person name="Submissions S."/>
        </authorList>
    </citation>
    <scope>NUCLEOTIDE SEQUENCE [LARGE SCALE GENOMIC DNA]</scope>
    <source>
        <strain evidence="3">ATCC 43811</strain>
    </source>
</reference>
<dbReference type="AlphaFoldDB" id="A0A1I1F2F7"/>
<keyword evidence="1" id="KW-1133">Transmembrane helix</keyword>
<evidence type="ECO:0000313" key="2">
    <source>
        <dbReference type="EMBL" id="SFB93514.1"/>
    </source>
</evidence>
<name>A0A1I1F2F7_BREAD</name>
<evidence type="ECO:0000256" key="1">
    <source>
        <dbReference type="SAM" id="Phobius"/>
    </source>
</evidence>
<accession>A0A1I1F2F7</accession>
<dbReference type="EMBL" id="FOKY01000024">
    <property type="protein sequence ID" value="SFB93514.1"/>
    <property type="molecule type" value="Genomic_DNA"/>
</dbReference>
<keyword evidence="1" id="KW-0812">Transmembrane</keyword>
<feature type="transmembrane region" description="Helical" evidence="1">
    <location>
        <begin position="6"/>
        <end position="27"/>
    </location>
</feature>
<dbReference type="Proteomes" id="UP000240042">
    <property type="component" value="Unassembled WGS sequence"/>
</dbReference>
<sequence length="85" mass="9982">MKNEVLFFLVMGILITGWNDVIIHIMLRSSRDNLISPINKLDPNAEPDWVLLKVSYYAAMFHDNDLPKYVTFYFYSNFFGIMSIL</sequence>
<evidence type="ECO:0000313" key="3">
    <source>
        <dbReference type="Proteomes" id="UP000240042"/>
    </source>
</evidence>
<proteinExistence type="predicted"/>
<keyword evidence="3" id="KW-1185">Reference proteome</keyword>
<keyword evidence="1" id="KW-0472">Membrane</keyword>
<gene>
    <name evidence="2" type="ORF">SAMN02745150_01372</name>
</gene>
<dbReference type="RefSeq" id="WP_092319989.1">
    <property type="nucleotide sequence ID" value="NZ_FOKY01000024.1"/>
</dbReference>